<feature type="transmembrane region" description="Helical" evidence="1">
    <location>
        <begin position="36"/>
        <end position="55"/>
    </location>
</feature>
<evidence type="ECO:0000259" key="2">
    <source>
        <dbReference type="Pfam" id="PF26224"/>
    </source>
</evidence>
<dbReference type="RefSeq" id="WP_211313334.1">
    <property type="nucleotide sequence ID" value="NZ_BAAABL010000004.1"/>
</dbReference>
<keyword evidence="1" id="KW-1133">Transmembrane helix</keyword>
<dbReference type="Pfam" id="PF26224">
    <property type="entry name" value="DUF8050"/>
    <property type="match status" value="1"/>
</dbReference>
<feature type="transmembrane region" description="Helical" evidence="1">
    <location>
        <begin position="101"/>
        <end position="122"/>
    </location>
</feature>
<dbReference type="EMBL" id="BAAABL010000004">
    <property type="protein sequence ID" value="GAA0290054.1"/>
    <property type="molecule type" value="Genomic_DNA"/>
</dbReference>
<feature type="transmembrane region" description="Helical" evidence="1">
    <location>
        <begin position="12"/>
        <end position="29"/>
    </location>
</feature>
<sequence>MPGSRSRVSHRLLAFLVVFALPWTIIRWTESGGAHYGAFFAYGLGSLLGPLGGQFTTLPHYLAMAVVDSYWRQAWPTGAFLYACAIGSAALALLNREDRRVTAGLLVMSGGAELLYGIGLTVSRPDLLVLPAAPPLCWGVALLLYRDGLRRLVYIRPTEA</sequence>
<feature type="transmembrane region" description="Helical" evidence="1">
    <location>
        <begin position="128"/>
        <end position="145"/>
    </location>
</feature>
<keyword evidence="1" id="KW-0812">Transmembrane</keyword>
<gene>
    <name evidence="3" type="ORF">GCM10009066_00760</name>
</gene>
<keyword evidence="1" id="KW-0472">Membrane</keyword>
<feature type="transmembrane region" description="Helical" evidence="1">
    <location>
        <begin position="75"/>
        <end position="94"/>
    </location>
</feature>
<protein>
    <recommendedName>
        <fullName evidence="2">DUF8050 domain-containing protein</fullName>
    </recommendedName>
</protein>
<dbReference type="InterPro" id="IPR058363">
    <property type="entry name" value="DUF8050"/>
</dbReference>
<evidence type="ECO:0000313" key="4">
    <source>
        <dbReference type="Proteomes" id="UP001500837"/>
    </source>
</evidence>
<organism evidence="3 4">
    <name type="scientific">Halarchaeum salinum</name>
    <dbReference type="NCBI Taxonomy" id="489912"/>
    <lineage>
        <taxon>Archaea</taxon>
        <taxon>Methanobacteriati</taxon>
        <taxon>Methanobacteriota</taxon>
        <taxon>Stenosarchaea group</taxon>
        <taxon>Halobacteria</taxon>
        <taxon>Halobacteriales</taxon>
        <taxon>Halobacteriaceae</taxon>
    </lineage>
</organism>
<evidence type="ECO:0000313" key="3">
    <source>
        <dbReference type="EMBL" id="GAA0290054.1"/>
    </source>
</evidence>
<accession>A0AAV3S4U1</accession>
<feature type="domain" description="DUF8050" evidence="2">
    <location>
        <begin position="5"/>
        <end position="153"/>
    </location>
</feature>
<dbReference type="AlphaFoldDB" id="A0AAV3S4U1"/>
<dbReference type="Proteomes" id="UP001500837">
    <property type="component" value="Unassembled WGS sequence"/>
</dbReference>
<keyword evidence="4" id="KW-1185">Reference proteome</keyword>
<comment type="caution">
    <text evidence="3">The sequence shown here is derived from an EMBL/GenBank/DDBJ whole genome shotgun (WGS) entry which is preliminary data.</text>
</comment>
<proteinExistence type="predicted"/>
<reference evidence="3 4" key="1">
    <citation type="journal article" date="2019" name="Int. J. Syst. Evol. Microbiol.">
        <title>The Global Catalogue of Microorganisms (GCM) 10K type strain sequencing project: providing services to taxonomists for standard genome sequencing and annotation.</title>
        <authorList>
            <consortium name="The Broad Institute Genomics Platform"/>
            <consortium name="The Broad Institute Genome Sequencing Center for Infectious Disease"/>
            <person name="Wu L."/>
            <person name="Ma J."/>
        </authorList>
    </citation>
    <scope>NUCLEOTIDE SEQUENCE [LARGE SCALE GENOMIC DNA]</scope>
    <source>
        <strain evidence="3 4">JCM 16330</strain>
    </source>
</reference>
<evidence type="ECO:0000256" key="1">
    <source>
        <dbReference type="SAM" id="Phobius"/>
    </source>
</evidence>
<name>A0AAV3S4U1_9EURY</name>